<dbReference type="AlphaFoldDB" id="A0A814C6G3"/>
<keyword evidence="2" id="KW-0732">Signal</keyword>
<keyword evidence="5" id="KW-1185">Reference proteome</keyword>
<organism evidence="4 5">
    <name type="scientific">Rotaria sordida</name>
    <dbReference type="NCBI Taxonomy" id="392033"/>
    <lineage>
        <taxon>Eukaryota</taxon>
        <taxon>Metazoa</taxon>
        <taxon>Spiralia</taxon>
        <taxon>Gnathifera</taxon>
        <taxon>Rotifera</taxon>
        <taxon>Eurotatoria</taxon>
        <taxon>Bdelloidea</taxon>
        <taxon>Philodinida</taxon>
        <taxon>Philodinidae</taxon>
        <taxon>Rotaria</taxon>
    </lineage>
</organism>
<evidence type="ECO:0000256" key="1">
    <source>
        <dbReference type="SAM" id="Phobius"/>
    </source>
</evidence>
<evidence type="ECO:0000256" key="2">
    <source>
        <dbReference type="SAM" id="SignalP"/>
    </source>
</evidence>
<feature type="signal peptide" evidence="2">
    <location>
        <begin position="1"/>
        <end position="18"/>
    </location>
</feature>
<evidence type="ECO:0000313" key="5">
    <source>
        <dbReference type="Proteomes" id="UP000663870"/>
    </source>
</evidence>
<accession>A0A814C6G3</accession>
<comment type="caution">
    <text evidence="4">The sequence shown here is derived from an EMBL/GenBank/DDBJ whole genome shotgun (WGS) entry which is preliminary data.</text>
</comment>
<keyword evidence="1" id="KW-0812">Transmembrane</keyword>
<sequence>MQGLHYLLYIWLGIVIEASHYRGGSFTWKPVSPQVPNQNPVPISFTQRHAWRRGSYYCDQNTINSGGTIGAGSICCRGSQCGSLICPLSTSVPCTDFSVSQDMSAGQDSSILNLSPNIKIALTFTGSAWISLQSGGGNWAVTTQISTYMRADGHYNTAPTSAMVPVKLLRQGFSYTWLIPTADTDGDTVKCRWASASATVPTNVVADECAGICNTFPGASLNSSSCMMSYTASAVGFWAVSLMMEDYEFTWQTTALSATPLQFIVQVYASSSSCTVGPSYTGARPAGACVGVDVNQIVVEQAIFTVGCSGVTLSDVLTTSPPGMIRGTVTQSTSNPLEYTMSMTWTPPASAWGSNLVCYTPIDSLGQQGNTQCVTYLVAVTAPELIYTSYVNGSMSPIGTVMPTQNVWRVECTKAVNRPSTAAYIRFYQSSTATQVYALDASTDTTRVIYSNFTLIFFTNYAWIAGQSYYILFDNGVVTGTEFCGPQSKPILDPTFWPFNIFNSAAYANLTGMTTSSTTTIIPNITTPAISTTTANPAITTTGITVPSSTTPYTGTGASTTVRTTTSTTTSTTTASISTTTLTTTTTTMPAVQILQPSDIIKKCEQPVIIGTLLSTTVVGAISLVVYGVFMAKIAASML</sequence>
<dbReference type="EMBL" id="CAJNOH010000120">
    <property type="protein sequence ID" value="CAF0885607.1"/>
    <property type="molecule type" value="Genomic_DNA"/>
</dbReference>
<protein>
    <submittedName>
        <fullName evidence="4">Uncharacterized protein</fullName>
    </submittedName>
</protein>
<reference evidence="4" key="1">
    <citation type="submission" date="2021-02" db="EMBL/GenBank/DDBJ databases">
        <authorList>
            <person name="Nowell W R."/>
        </authorList>
    </citation>
    <scope>NUCLEOTIDE SEQUENCE</scope>
</reference>
<evidence type="ECO:0000313" key="4">
    <source>
        <dbReference type="EMBL" id="CAF0935875.1"/>
    </source>
</evidence>
<feature type="transmembrane region" description="Helical" evidence="1">
    <location>
        <begin position="608"/>
        <end position="630"/>
    </location>
</feature>
<evidence type="ECO:0000313" key="3">
    <source>
        <dbReference type="EMBL" id="CAF0885607.1"/>
    </source>
</evidence>
<keyword evidence="1" id="KW-0472">Membrane</keyword>
<proteinExistence type="predicted"/>
<dbReference type="Proteomes" id="UP000663854">
    <property type="component" value="Unassembled WGS sequence"/>
</dbReference>
<dbReference type="Proteomes" id="UP000663870">
    <property type="component" value="Unassembled WGS sequence"/>
</dbReference>
<name>A0A814C6G3_9BILA</name>
<dbReference type="EMBL" id="CAJNOL010000211">
    <property type="protein sequence ID" value="CAF0935875.1"/>
    <property type="molecule type" value="Genomic_DNA"/>
</dbReference>
<gene>
    <name evidence="4" type="ORF">JXQ802_LOCUS10896</name>
    <name evidence="3" type="ORF">PYM288_LOCUS8767</name>
</gene>
<keyword evidence="1" id="KW-1133">Transmembrane helix</keyword>
<feature type="chain" id="PRO_5036224006" evidence="2">
    <location>
        <begin position="19"/>
        <end position="639"/>
    </location>
</feature>